<keyword evidence="2" id="KW-1185">Reference proteome</keyword>
<dbReference type="Gene3D" id="3.40.720.10">
    <property type="entry name" value="Alkaline Phosphatase, subunit A"/>
    <property type="match status" value="1"/>
</dbReference>
<accession>A0AAV4ACX7</accession>
<dbReference type="InterPro" id="IPR017850">
    <property type="entry name" value="Alkaline_phosphatase_core_sf"/>
</dbReference>
<dbReference type="PANTHER" id="PTHR10974:SF1">
    <property type="entry name" value="FI08016P-RELATED"/>
    <property type="match status" value="1"/>
</dbReference>
<dbReference type="GO" id="GO:0005615">
    <property type="term" value="C:extracellular space"/>
    <property type="evidence" value="ECO:0007669"/>
    <property type="project" value="TreeGrafter"/>
</dbReference>
<gene>
    <name evidence="1" type="ORF">PoB_003162800</name>
</gene>
<dbReference type="Pfam" id="PF02995">
    <property type="entry name" value="DUF229"/>
    <property type="match status" value="2"/>
</dbReference>
<evidence type="ECO:0000313" key="2">
    <source>
        <dbReference type="Proteomes" id="UP000735302"/>
    </source>
</evidence>
<dbReference type="CDD" id="cd16021">
    <property type="entry name" value="ALP_like"/>
    <property type="match status" value="1"/>
</dbReference>
<dbReference type="PANTHER" id="PTHR10974">
    <property type="entry name" value="FI08016P-RELATED"/>
    <property type="match status" value="1"/>
</dbReference>
<dbReference type="SUPFAM" id="SSF53649">
    <property type="entry name" value="Alkaline phosphatase-like"/>
    <property type="match status" value="1"/>
</dbReference>
<comment type="caution">
    <text evidence="1">The sequence shown here is derived from an EMBL/GenBank/DDBJ whole genome shotgun (WGS) entry which is preliminary data.</text>
</comment>
<evidence type="ECO:0000313" key="1">
    <source>
        <dbReference type="EMBL" id="GFO05123.1"/>
    </source>
</evidence>
<protein>
    <recommendedName>
        <fullName evidence="3">Sulfatase N-terminal domain-containing protein</fullName>
    </recommendedName>
</protein>
<dbReference type="EMBL" id="BLXT01003746">
    <property type="protein sequence ID" value="GFO05123.1"/>
    <property type="molecule type" value="Genomic_DNA"/>
</dbReference>
<proteinExistence type="predicted"/>
<dbReference type="Proteomes" id="UP000735302">
    <property type="component" value="Unassembled WGS sequence"/>
</dbReference>
<sequence length="620" mass="71265">MAITHVLKPSFHKSFKAFSVILCFALLATFLSISFLTSSSLPRSLISLSTKSVNKTENLGLTERNATFLEADFKKSNQTENATAESKPAKRVQMCVHPKLSENDPVMMKFVKMPMMPTCTKEEWLVVHNGTVQFSSEALKKYKSFTCNYYPLKRESEKNSVFLEPIKNISSGFKMVTDFFKGECLSREGVNNTALYSGVHYSEDRARRYEKADPLKQGFEGLSIAILGFDSMSRMSWYRRLKKTRKYFYNDMEGIELKGHNIVGDGTTAVVLPMLTGKLEWELPECRKGSKRRPQTNCDEGHTSSRLWLSYFKDIFLMYPKQRKFLFHFITDFSHDDNNGILKMDDDIEKLIKFLHQNNYLNNTLLILMGDHGARYPNAVRSSWQGQMEERLPYFGLSFPPWFEAKYPQAIKNLRINTERLTTPFDIYETFKDFLYFKGTGEGDLFHRGISLFKEIPPERTCQHAGIAAHWCTCLDWKNVSVNDPGVQRAVRTVVDTLNKYTAAYRKDCALLSVLSVDMASTMQPKQEVLNFKSESYETWKVDLSGKVTNGLRLYQLMLTTQPGGGKFEVTISHNLIEDVMSVSEKEISRINKYGNDPACILQKNKQIRAYCYCKSNIKR</sequence>
<name>A0AAV4ACX7_9GAST</name>
<dbReference type="InterPro" id="IPR004245">
    <property type="entry name" value="DUF229"/>
</dbReference>
<evidence type="ECO:0008006" key="3">
    <source>
        <dbReference type="Google" id="ProtNLM"/>
    </source>
</evidence>
<dbReference type="AlphaFoldDB" id="A0AAV4ACX7"/>
<organism evidence="1 2">
    <name type="scientific">Plakobranchus ocellatus</name>
    <dbReference type="NCBI Taxonomy" id="259542"/>
    <lineage>
        <taxon>Eukaryota</taxon>
        <taxon>Metazoa</taxon>
        <taxon>Spiralia</taxon>
        <taxon>Lophotrochozoa</taxon>
        <taxon>Mollusca</taxon>
        <taxon>Gastropoda</taxon>
        <taxon>Heterobranchia</taxon>
        <taxon>Euthyneura</taxon>
        <taxon>Panpulmonata</taxon>
        <taxon>Sacoglossa</taxon>
        <taxon>Placobranchoidea</taxon>
        <taxon>Plakobranchidae</taxon>
        <taxon>Plakobranchus</taxon>
    </lineage>
</organism>
<reference evidence="1 2" key="1">
    <citation type="journal article" date="2021" name="Elife">
        <title>Chloroplast acquisition without the gene transfer in kleptoplastic sea slugs, Plakobranchus ocellatus.</title>
        <authorList>
            <person name="Maeda T."/>
            <person name="Takahashi S."/>
            <person name="Yoshida T."/>
            <person name="Shimamura S."/>
            <person name="Takaki Y."/>
            <person name="Nagai Y."/>
            <person name="Toyoda A."/>
            <person name="Suzuki Y."/>
            <person name="Arimoto A."/>
            <person name="Ishii H."/>
            <person name="Satoh N."/>
            <person name="Nishiyama T."/>
            <person name="Hasebe M."/>
            <person name="Maruyama T."/>
            <person name="Minagawa J."/>
            <person name="Obokata J."/>
            <person name="Shigenobu S."/>
        </authorList>
    </citation>
    <scope>NUCLEOTIDE SEQUENCE [LARGE SCALE GENOMIC DNA]</scope>
</reference>